<proteinExistence type="inferred from homology"/>
<dbReference type="SUPFAM" id="SSF53756">
    <property type="entry name" value="UDP-Glycosyltransferase/glycogen phosphorylase"/>
    <property type="match status" value="1"/>
</dbReference>
<evidence type="ECO:0000256" key="3">
    <source>
        <dbReference type="ARBA" id="ARBA00022679"/>
    </source>
</evidence>
<dbReference type="KEGG" id="ccin:107270484"/>
<keyword evidence="3" id="KW-0808">Transferase</keyword>
<dbReference type="Pfam" id="PF00201">
    <property type="entry name" value="UDPGT"/>
    <property type="match status" value="1"/>
</dbReference>
<keyword evidence="4" id="KW-0472">Membrane</keyword>
<dbReference type="RefSeq" id="XP_015601024.1">
    <property type="nucleotide sequence ID" value="XM_015745538.2"/>
</dbReference>
<feature type="chain" id="PRO_5042617832" evidence="5">
    <location>
        <begin position="31"/>
        <end position="535"/>
    </location>
</feature>
<keyword evidence="4" id="KW-1133">Transmembrane helix</keyword>
<comment type="similarity">
    <text evidence="1">Belongs to the UDP-glycosyltransferase family.</text>
</comment>
<name>A0AAJ7C3H4_CEPCN</name>
<feature type="transmembrane region" description="Helical" evidence="4">
    <location>
        <begin position="493"/>
        <end position="523"/>
    </location>
</feature>
<protein>
    <submittedName>
        <fullName evidence="7">UDP-glucuronosyltransferase 1-3</fullName>
    </submittedName>
</protein>
<keyword evidence="6" id="KW-1185">Reference proteome</keyword>
<evidence type="ECO:0000256" key="4">
    <source>
        <dbReference type="SAM" id="Phobius"/>
    </source>
</evidence>
<keyword evidence="4" id="KW-0812">Transmembrane</keyword>
<organism evidence="6 7">
    <name type="scientific">Cephus cinctus</name>
    <name type="common">Wheat stem sawfly</name>
    <dbReference type="NCBI Taxonomy" id="211228"/>
    <lineage>
        <taxon>Eukaryota</taxon>
        <taxon>Metazoa</taxon>
        <taxon>Ecdysozoa</taxon>
        <taxon>Arthropoda</taxon>
        <taxon>Hexapoda</taxon>
        <taxon>Insecta</taxon>
        <taxon>Pterygota</taxon>
        <taxon>Neoptera</taxon>
        <taxon>Endopterygota</taxon>
        <taxon>Hymenoptera</taxon>
        <taxon>Cephoidea</taxon>
        <taxon>Cephidae</taxon>
        <taxon>Cephus</taxon>
    </lineage>
</organism>
<dbReference type="Gene3D" id="3.40.50.2000">
    <property type="entry name" value="Glycogen Phosphorylase B"/>
    <property type="match status" value="2"/>
</dbReference>
<accession>A0AAJ7C3H4</accession>
<evidence type="ECO:0000313" key="7">
    <source>
        <dbReference type="RefSeq" id="XP_015601024.1"/>
    </source>
</evidence>
<dbReference type="FunFam" id="3.40.50.2000:FF:000050">
    <property type="entry name" value="UDP-glucuronosyltransferase"/>
    <property type="match status" value="1"/>
</dbReference>
<reference evidence="7" key="1">
    <citation type="submission" date="2025-08" db="UniProtKB">
        <authorList>
            <consortium name="RefSeq"/>
        </authorList>
    </citation>
    <scope>IDENTIFICATION</scope>
</reference>
<sequence>MVSLSRMMIPSRVLFLGLLILIINNGLVESARILAIFPTTSISHQIVLRQFAVALQKRGHELVVITPNPIGNKDFENYTEINTDYHYVEMKKFDFIKIRKESPDFLKFQRSWANSSFMMIRDIFEDRNFKKIYAPESNEKFDLIIFELLTYQGLYGLAARFDAPIIGITSLGLLSTAHHMLGNHISTSHESLWELLNDSGVNLPFWKRLYNFYRVWYNLHWYYNYYLPAHDEISKRYLGPDTPDVARIGENMSIAFVAQNHYTSFVRPHVPNVMTFGAFHVEKDLKPLPEDLRKFLDGATDGFVYVSLGSNVKSKLLPKRLKDMFLKVFSKLSQRVLWKFEDDLPEKPDNVFVSNWLPQESVLNHRNIKLFVYQGGLQSTEEAVHYAVPLLGLPVLGDQDYQVKKMVSIGVAKRLELLELNQEDFQSSIQEMINDKGYKERMVKLKALVRENPYDPMEYAIWWIEYVIRHKGAPHLRSSTIDEPWYQRTDMDVVAFLAIAIFIVVITVLRLLYILLITGYRLYQSLLINKEKKLL</sequence>
<feature type="signal peptide" evidence="5">
    <location>
        <begin position="1"/>
        <end position="30"/>
    </location>
</feature>
<dbReference type="PANTHER" id="PTHR48043">
    <property type="entry name" value="EG:EG0003.4 PROTEIN-RELATED"/>
    <property type="match status" value="1"/>
</dbReference>
<keyword evidence="5" id="KW-0732">Signal</keyword>
<evidence type="ECO:0000256" key="1">
    <source>
        <dbReference type="ARBA" id="ARBA00009995"/>
    </source>
</evidence>
<dbReference type="InterPro" id="IPR050271">
    <property type="entry name" value="UDP-glycosyltransferase"/>
</dbReference>
<dbReference type="GeneID" id="107270484"/>
<evidence type="ECO:0000313" key="6">
    <source>
        <dbReference type="Proteomes" id="UP000694920"/>
    </source>
</evidence>
<gene>
    <name evidence="7" type="primary">LOC107270484</name>
</gene>
<dbReference type="PANTHER" id="PTHR48043:SF159">
    <property type="entry name" value="EG:EG0003.4 PROTEIN-RELATED"/>
    <property type="match status" value="1"/>
</dbReference>
<dbReference type="AlphaFoldDB" id="A0AAJ7C3H4"/>
<evidence type="ECO:0000256" key="2">
    <source>
        <dbReference type="ARBA" id="ARBA00022676"/>
    </source>
</evidence>
<evidence type="ECO:0000256" key="5">
    <source>
        <dbReference type="SAM" id="SignalP"/>
    </source>
</evidence>
<dbReference type="CDD" id="cd03784">
    <property type="entry name" value="GT1_Gtf-like"/>
    <property type="match status" value="1"/>
</dbReference>
<dbReference type="InterPro" id="IPR002213">
    <property type="entry name" value="UDP_glucos_trans"/>
</dbReference>
<dbReference type="Proteomes" id="UP000694920">
    <property type="component" value="Unplaced"/>
</dbReference>
<dbReference type="GO" id="GO:0008194">
    <property type="term" value="F:UDP-glycosyltransferase activity"/>
    <property type="evidence" value="ECO:0007669"/>
    <property type="project" value="InterPro"/>
</dbReference>
<keyword evidence="2" id="KW-0328">Glycosyltransferase</keyword>